<dbReference type="InterPro" id="IPR033443">
    <property type="entry name" value="PROP1-like_PPR_dom"/>
</dbReference>
<dbReference type="PANTHER" id="PTHR46862">
    <property type="entry name" value="OS07G0661900 PROTEIN"/>
    <property type="match status" value="1"/>
</dbReference>
<dbReference type="InterPro" id="IPR002885">
    <property type="entry name" value="PPR_rpt"/>
</dbReference>
<dbReference type="InterPro" id="IPR011990">
    <property type="entry name" value="TPR-like_helical_dom_sf"/>
</dbReference>
<dbReference type="Gene3D" id="1.25.40.10">
    <property type="entry name" value="Tetratricopeptide repeat domain"/>
    <property type="match status" value="2"/>
</dbReference>
<feature type="repeat" description="PPR" evidence="2">
    <location>
        <begin position="336"/>
        <end position="370"/>
    </location>
</feature>
<protein>
    <recommendedName>
        <fullName evidence="3">PROP1-like PPR domain-containing protein</fullName>
    </recommendedName>
</protein>
<dbReference type="Pfam" id="PF17177">
    <property type="entry name" value="PPR_long"/>
    <property type="match status" value="1"/>
</dbReference>
<gene>
    <name evidence="4" type="ORF">H6P81_016693</name>
</gene>
<dbReference type="NCBIfam" id="TIGR00756">
    <property type="entry name" value="PPR"/>
    <property type="match status" value="1"/>
</dbReference>
<feature type="repeat" description="PPR" evidence="2">
    <location>
        <begin position="301"/>
        <end position="335"/>
    </location>
</feature>
<name>A0AAV7EDN3_ARIFI</name>
<evidence type="ECO:0000256" key="1">
    <source>
        <dbReference type="ARBA" id="ARBA00022737"/>
    </source>
</evidence>
<dbReference type="EMBL" id="JAINDJ010000006">
    <property type="protein sequence ID" value="KAG9445353.1"/>
    <property type="molecule type" value="Genomic_DNA"/>
</dbReference>
<evidence type="ECO:0000259" key="3">
    <source>
        <dbReference type="Pfam" id="PF17177"/>
    </source>
</evidence>
<keyword evidence="5" id="KW-1185">Reference proteome</keyword>
<accession>A0AAV7EDN3</accession>
<evidence type="ECO:0000256" key="2">
    <source>
        <dbReference type="PROSITE-ProRule" id="PRU00708"/>
    </source>
</evidence>
<dbReference type="AlphaFoldDB" id="A0AAV7EDN3"/>
<sequence>MAGDQSPQTPVTVKPYSKYCRTSGLAGRGRRERSIFKQVGDFRKDTFVLQITVVPLLSHVALIYERSTHPKKTPIWTTVASGSSRRSWPLALRRRRRRRPPELQIMIGLCPFSVGNLTTSVSKRHCRPSSRPLSNLPRVYHFPNSSVLQPVLALGEELKPGEGKEGEERPKLRWPKLEPSLTDEQKLAISRLPRKMTKRCRALMERLICLSLQGEELAHLLFLWVKIMKPRRADWLSVLKEMDKMGSPLFLEVMELALLEESFEANVRDYTKLIHKYSKQSRLKDAENAISAMERRGFSCDQVTLTVLLDMYSKAGNLNRAEEIFEDIKLLGLPVDKRAYGSMIMAYIRAGMHEKGENLKTEMEAEDVYAGKEVYKAMLRAYSISGDTERAQRIFDSIQLAGTVPDAKLSALLINAYCAAGQSDKAQSVLENLRNARLEPSDKCVALLLAAYEKDNNLDKALSLLLDLEKDGFNVGEEAAQILAKWLRKLGVLNEIETVLRDFSEYEMPAL</sequence>
<organism evidence="4 5">
    <name type="scientific">Aristolochia fimbriata</name>
    <name type="common">White veined hardy Dutchman's pipe vine</name>
    <dbReference type="NCBI Taxonomy" id="158543"/>
    <lineage>
        <taxon>Eukaryota</taxon>
        <taxon>Viridiplantae</taxon>
        <taxon>Streptophyta</taxon>
        <taxon>Embryophyta</taxon>
        <taxon>Tracheophyta</taxon>
        <taxon>Spermatophyta</taxon>
        <taxon>Magnoliopsida</taxon>
        <taxon>Magnoliidae</taxon>
        <taxon>Piperales</taxon>
        <taxon>Aristolochiaceae</taxon>
        <taxon>Aristolochia</taxon>
    </lineage>
</organism>
<comment type="caution">
    <text evidence="4">The sequence shown here is derived from an EMBL/GenBank/DDBJ whole genome shotgun (WGS) entry which is preliminary data.</text>
</comment>
<evidence type="ECO:0000313" key="4">
    <source>
        <dbReference type="EMBL" id="KAG9445353.1"/>
    </source>
</evidence>
<feature type="repeat" description="PPR" evidence="2">
    <location>
        <begin position="266"/>
        <end position="300"/>
    </location>
</feature>
<feature type="domain" description="PROP1-like PPR" evidence="3">
    <location>
        <begin position="279"/>
        <end position="398"/>
    </location>
</feature>
<feature type="repeat" description="PPR" evidence="2">
    <location>
        <begin position="406"/>
        <end position="440"/>
    </location>
</feature>
<evidence type="ECO:0000313" key="5">
    <source>
        <dbReference type="Proteomes" id="UP000825729"/>
    </source>
</evidence>
<proteinExistence type="predicted"/>
<dbReference type="Proteomes" id="UP000825729">
    <property type="component" value="Unassembled WGS sequence"/>
</dbReference>
<keyword evidence="1" id="KW-0677">Repeat</keyword>
<dbReference type="PANTHER" id="PTHR46862:SF3">
    <property type="entry name" value="OS07G0661900 PROTEIN"/>
    <property type="match status" value="1"/>
</dbReference>
<dbReference type="Pfam" id="PF01535">
    <property type="entry name" value="PPR"/>
    <property type="match status" value="2"/>
</dbReference>
<reference evidence="4 5" key="1">
    <citation type="submission" date="2021-07" db="EMBL/GenBank/DDBJ databases">
        <title>The Aristolochia fimbriata genome: insights into angiosperm evolution, floral development and chemical biosynthesis.</title>
        <authorList>
            <person name="Jiao Y."/>
        </authorList>
    </citation>
    <scope>NUCLEOTIDE SEQUENCE [LARGE SCALE GENOMIC DNA]</scope>
    <source>
        <strain evidence="4">IBCAS-2021</strain>
        <tissue evidence="4">Leaf</tissue>
    </source>
</reference>
<dbReference type="PROSITE" id="PS51375">
    <property type="entry name" value="PPR"/>
    <property type="match status" value="5"/>
</dbReference>
<feature type="repeat" description="PPR" evidence="2">
    <location>
        <begin position="371"/>
        <end position="405"/>
    </location>
</feature>